<dbReference type="Proteomes" id="UP000518752">
    <property type="component" value="Unassembled WGS sequence"/>
</dbReference>
<sequence length="358" mass="37573">MYSQVVSLSSSGFLPCLPHPFRNFNSDAAPNFEATVSSSFDSASAQFVTLWQIDVGNLLSAAFTLPLGPLGAANDGQATTYLYQALNLITSYESADGLTSPVSTFLATTPRTIVASASGWIELFGPSGSPTNALGCSLINSDVGNCFSGPLTALTPGETGKPIPEVLAVTASLLSPTPSFSQSTTSLPNPFPSNTALSPASSESPGSRKPSSAGVIAGGVVGGLVGLTMISLTLVLFRRRHLLRKKQLFEDGTEVQATSEFLFPPPPSSSSSTTFQNHRGPTLLPSSKAAAFRQGGSPHLHVVHHEMDSNADAAESASNAQGQPLMNQYMVDISDRLRRLEMTENVSEEPPPTYHAEN</sequence>
<evidence type="ECO:0000313" key="4">
    <source>
        <dbReference type="Proteomes" id="UP000518752"/>
    </source>
</evidence>
<feature type="compositionally biased region" description="Low complexity" evidence="1">
    <location>
        <begin position="201"/>
        <end position="212"/>
    </location>
</feature>
<proteinExistence type="predicted"/>
<reference evidence="3 4" key="1">
    <citation type="journal article" date="2020" name="ISME J.">
        <title>Uncovering the hidden diversity of litter-decomposition mechanisms in mushroom-forming fungi.</title>
        <authorList>
            <person name="Floudas D."/>
            <person name="Bentzer J."/>
            <person name="Ahren D."/>
            <person name="Johansson T."/>
            <person name="Persson P."/>
            <person name="Tunlid A."/>
        </authorList>
    </citation>
    <scope>NUCLEOTIDE SEQUENCE [LARGE SCALE GENOMIC DNA]</scope>
    <source>
        <strain evidence="3 4">CBS 406.79</strain>
    </source>
</reference>
<feature type="compositionally biased region" description="Low complexity" evidence="1">
    <location>
        <begin position="179"/>
        <end position="188"/>
    </location>
</feature>
<keyword evidence="2" id="KW-0472">Membrane</keyword>
<organism evidence="3 4">
    <name type="scientific">Collybiopsis confluens</name>
    <dbReference type="NCBI Taxonomy" id="2823264"/>
    <lineage>
        <taxon>Eukaryota</taxon>
        <taxon>Fungi</taxon>
        <taxon>Dikarya</taxon>
        <taxon>Basidiomycota</taxon>
        <taxon>Agaricomycotina</taxon>
        <taxon>Agaricomycetes</taxon>
        <taxon>Agaricomycetidae</taxon>
        <taxon>Agaricales</taxon>
        <taxon>Marasmiineae</taxon>
        <taxon>Omphalotaceae</taxon>
        <taxon>Collybiopsis</taxon>
    </lineage>
</organism>
<feature type="region of interest" description="Disordered" evidence="1">
    <location>
        <begin position="179"/>
        <end position="212"/>
    </location>
</feature>
<evidence type="ECO:0000256" key="2">
    <source>
        <dbReference type="SAM" id="Phobius"/>
    </source>
</evidence>
<keyword evidence="2" id="KW-1133">Transmembrane helix</keyword>
<gene>
    <name evidence="3" type="ORF">D9757_000993</name>
</gene>
<keyword evidence="2" id="KW-0812">Transmembrane</keyword>
<dbReference type="EMBL" id="JAACJN010000004">
    <property type="protein sequence ID" value="KAF5392828.1"/>
    <property type="molecule type" value="Genomic_DNA"/>
</dbReference>
<evidence type="ECO:0000256" key="1">
    <source>
        <dbReference type="SAM" id="MobiDB-lite"/>
    </source>
</evidence>
<feature type="transmembrane region" description="Helical" evidence="2">
    <location>
        <begin position="213"/>
        <end position="237"/>
    </location>
</feature>
<keyword evidence="4" id="KW-1185">Reference proteome</keyword>
<dbReference type="OrthoDB" id="2962003at2759"/>
<accession>A0A8H5MG56</accession>
<evidence type="ECO:0000313" key="3">
    <source>
        <dbReference type="EMBL" id="KAF5392828.1"/>
    </source>
</evidence>
<dbReference type="AlphaFoldDB" id="A0A8H5MG56"/>
<protein>
    <submittedName>
        <fullName evidence="3">Uncharacterized protein</fullName>
    </submittedName>
</protein>
<name>A0A8H5MG56_9AGAR</name>
<comment type="caution">
    <text evidence="3">The sequence shown here is derived from an EMBL/GenBank/DDBJ whole genome shotgun (WGS) entry which is preliminary data.</text>
</comment>